<dbReference type="AlphaFoldDB" id="A0A426DJJ8"/>
<sequence>MSRLFHFSPAGSVRAGNGADKERGRSNPAGSIRIFRCESSFERADGNRGSLHRLNLHISSDCRYDFINDFFVLFMNR</sequence>
<evidence type="ECO:0000313" key="3">
    <source>
        <dbReference type="Proteomes" id="UP000274920"/>
    </source>
</evidence>
<keyword evidence="3" id="KW-1185">Reference proteome</keyword>
<evidence type="ECO:0000256" key="1">
    <source>
        <dbReference type="SAM" id="MobiDB-lite"/>
    </source>
</evidence>
<accession>A0A426DJJ8</accession>
<dbReference type="Proteomes" id="UP000274920">
    <property type="component" value="Unassembled WGS sequence"/>
</dbReference>
<organism evidence="2 3">
    <name type="scientific">Schaedlerella arabinosiphila</name>
    <dbReference type="NCBI Taxonomy" id="2044587"/>
    <lineage>
        <taxon>Bacteria</taxon>
        <taxon>Bacillati</taxon>
        <taxon>Bacillota</taxon>
        <taxon>Clostridia</taxon>
        <taxon>Lachnospirales</taxon>
        <taxon>Lachnospiraceae</taxon>
        <taxon>Schaedlerella</taxon>
    </lineage>
</organism>
<reference evidence="2" key="1">
    <citation type="submission" date="2018-10" db="EMBL/GenBank/DDBJ databases">
        <title>Schaedlerella arabinophila gen. nov. sp. nov., isolated from the mouse intestinal tract and comparative analysis with the genome of the closely related altered Schaedler flora strain ASF502.</title>
        <authorList>
            <person name="Miyake S."/>
            <person name="Soh M."/>
            <person name="Seedorf H."/>
        </authorList>
    </citation>
    <scope>NUCLEOTIDE SEQUENCE [LARGE SCALE GENOMIC DNA]</scope>
    <source>
        <strain evidence="2">DSM 106076</strain>
    </source>
</reference>
<evidence type="ECO:0000313" key="2">
    <source>
        <dbReference type="EMBL" id="RRK32968.1"/>
    </source>
</evidence>
<protein>
    <submittedName>
        <fullName evidence="2">Uncharacterized protein</fullName>
    </submittedName>
</protein>
<gene>
    <name evidence="2" type="ORF">EBB54_17645</name>
</gene>
<proteinExistence type="predicted"/>
<name>A0A426DJJ8_9FIRM</name>
<comment type="caution">
    <text evidence="2">The sequence shown here is derived from an EMBL/GenBank/DDBJ whole genome shotgun (WGS) entry which is preliminary data.</text>
</comment>
<feature type="region of interest" description="Disordered" evidence="1">
    <location>
        <begin position="1"/>
        <end position="27"/>
    </location>
</feature>
<dbReference type="EMBL" id="RHJS01000002">
    <property type="protein sequence ID" value="RRK32968.1"/>
    <property type="molecule type" value="Genomic_DNA"/>
</dbReference>